<evidence type="ECO:0000256" key="2">
    <source>
        <dbReference type="SAM" id="MobiDB-lite"/>
    </source>
</evidence>
<feature type="domain" description="CdaR GGDEF-like" evidence="5">
    <location>
        <begin position="290"/>
        <end position="404"/>
    </location>
</feature>
<evidence type="ECO:0000259" key="4">
    <source>
        <dbReference type="Pfam" id="PF13556"/>
    </source>
</evidence>
<protein>
    <submittedName>
        <fullName evidence="6">PucR family transcriptional regulator ligand-binding domain-containing protein</fullName>
    </submittedName>
</protein>
<dbReference type="Pfam" id="PF07905">
    <property type="entry name" value="PucR"/>
    <property type="match status" value="1"/>
</dbReference>
<proteinExistence type="inferred from homology"/>
<dbReference type="PANTHER" id="PTHR33744">
    <property type="entry name" value="CARBOHYDRATE DIACID REGULATOR"/>
    <property type="match status" value="1"/>
</dbReference>
<evidence type="ECO:0000313" key="7">
    <source>
        <dbReference type="Proteomes" id="UP001183202"/>
    </source>
</evidence>
<accession>A0ABU2NII9</accession>
<dbReference type="RefSeq" id="WP_311559896.1">
    <property type="nucleotide sequence ID" value="NZ_JAVREJ010000031.1"/>
</dbReference>
<keyword evidence="7" id="KW-1185">Reference proteome</keyword>
<comment type="caution">
    <text evidence="6">The sequence shown here is derived from an EMBL/GenBank/DDBJ whole genome shotgun (WGS) entry which is preliminary data.</text>
</comment>
<dbReference type="InterPro" id="IPR042070">
    <property type="entry name" value="PucR_C-HTH_sf"/>
</dbReference>
<dbReference type="InterPro" id="IPR051448">
    <property type="entry name" value="CdaR-like_regulators"/>
</dbReference>
<evidence type="ECO:0000259" key="5">
    <source>
        <dbReference type="Pfam" id="PF17853"/>
    </source>
</evidence>
<dbReference type="InterPro" id="IPR025736">
    <property type="entry name" value="PucR_C-HTH_dom"/>
</dbReference>
<feature type="domain" description="Purine catabolism PurC-like" evidence="3">
    <location>
        <begin position="7"/>
        <end position="128"/>
    </location>
</feature>
<name>A0ABU2NII9_9PSEU</name>
<dbReference type="InterPro" id="IPR012914">
    <property type="entry name" value="PucR_dom"/>
</dbReference>
<sequence length="537" mass="57081">MYPTLAEVLDLPVLRQAAPRVRAGSAGLDVPVRWVHVSEQRNPAGTLSGGELVLSIGVAVADPGTDQAAYVAALRDAGAVGLVIELGQHIRSLPTGLVQAARAERFPLVELARAVRFVEVTEIVHAQIVNSQYARMQFIQRVHEAFRTLTVESGEVSRVLAEAAALTGFPVVLEDLAHRALSFAGDFPAATLLKDWTARSRQVSAAAEPSATGPEGWTTAPVGPRSRRWGRLVVPRRVVGDDVAEDVAMVLGHAADALTIGRLLGDDSLGLELEAQGELLQDLLHSTRLDEPALRARARALGLPTGSTLTAVVVGGAAADPHDRELLEAAVAAARTLQTPVIVGRLASGRVGLVLGLRSRTAAAGVPERILELLPREFVTTAGAAAPVTAFSDLSAALAEAAFVVDVAAATGPPTPTRVWRSSDLGVRGLLWQLRSDPRLLSYIDAQLGPLLRLDDRMRGQMLDTLSAYLEAGGRMTAFAEMINLSRPAAYARLTRLRDVLECDLEQPRIRLSLHLAMLALQQGRNAMATDGAPRVT</sequence>
<dbReference type="InterPro" id="IPR041522">
    <property type="entry name" value="CdaR_GGDEF"/>
</dbReference>
<dbReference type="Gene3D" id="1.10.10.2840">
    <property type="entry name" value="PucR C-terminal helix-turn-helix domain"/>
    <property type="match status" value="1"/>
</dbReference>
<dbReference type="Proteomes" id="UP001183202">
    <property type="component" value="Unassembled WGS sequence"/>
</dbReference>
<reference evidence="7" key="1">
    <citation type="submission" date="2023-07" db="EMBL/GenBank/DDBJ databases">
        <title>30 novel species of actinomycetes from the DSMZ collection.</title>
        <authorList>
            <person name="Nouioui I."/>
        </authorList>
    </citation>
    <scope>NUCLEOTIDE SEQUENCE [LARGE SCALE GENOMIC DNA]</scope>
    <source>
        <strain evidence="7">DSM 45834</strain>
    </source>
</reference>
<evidence type="ECO:0000313" key="6">
    <source>
        <dbReference type="EMBL" id="MDT0353382.1"/>
    </source>
</evidence>
<evidence type="ECO:0000256" key="1">
    <source>
        <dbReference type="ARBA" id="ARBA00006754"/>
    </source>
</evidence>
<feature type="region of interest" description="Disordered" evidence="2">
    <location>
        <begin position="204"/>
        <end position="224"/>
    </location>
</feature>
<organism evidence="6 7">
    <name type="scientific">Pseudonocardia charpentierae</name>
    <dbReference type="NCBI Taxonomy" id="3075545"/>
    <lineage>
        <taxon>Bacteria</taxon>
        <taxon>Bacillati</taxon>
        <taxon>Actinomycetota</taxon>
        <taxon>Actinomycetes</taxon>
        <taxon>Pseudonocardiales</taxon>
        <taxon>Pseudonocardiaceae</taxon>
        <taxon>Pseudonocardia</taxon>
    </lineage>
</organism>
<feature type="domain" description="PucR C-terminal helix-turn-helix" evidence="4">
    <location>
        <begin position="463"/>
        <end position="520"/>
    </location>
</feature>
<dbReference type="Pfam" id="PF13556">
    <property type="entry name" value="HTH_30"/>
    <property type="match status" value="1"/>
</dbReference>
<dbReference type="EMBL" id="JAVREJ010000031">
    <property type="protein sequence ID" value="MDT0353382.1"/>
    <property type="molecule type" value="Genomic_DNA"/>
</dbReference>
<comment type="similarity">
    <text evidence="1">Belongs to the CdaR family.</text>
</comment>
<dbReference type="PANTHER" id="PTHR33744:SF1">
    <property type="entry name" value="DNA-BINDING TRANSCRIPTIONAL ACTIVATOR ADER"/>
    <property type="match status" value="1"/>
</dbReference>
<evidence type="ECO:0000259" key="3">
    <source>
        <dbReference type="Pfam" id="PF07905"/>
    </source>
</evidence>
<dbReference type="Pfam" id="PF17853">
    <property type="entry name" value="GGDEF_2"/>
    <property type="match status" value="1"/>
</dbReference>
<gene>
    <name evidence="6" type="ORF">RM445_28135</name>
</gene>